<dbReference type="EMBL" id="JPDN02000096">
    <property type="protein sequence ID" value="PON20012.1"/>
    <property type="molecule type" value="Genomic_DNA"/>
</dbReference>
<dbReference type="Proteomes" id="UP000054821">
    <property type="component" value="Unassembled WGS sequence"/>
</dbReference>
<comment type="caution">
    <text evidence="1">The sequence shown here is derived from an EMBL/GenBank/DDBJ whole genome shotgun (WGS) entry which is preliminary data.</text>
</comment>
<accession>A0A2P4Z6V7</accession>
<reference evidence="1 2" key="1">
    <citation type="journal article" date="2016" name="Genome Announc.">
        <title>Draft Whole-Genome Sequence of Trichoderma gamsii T6085, a Promising Biocontrol Agent of Fusarium Head Blight on Wheat.</title>
        <authorList>
            <person name="Baroncelli R."/>
            <person name="Zapparata A."/>
            <person name="Piaggeschi G."/>
            <person name="Sarrocco S."/>
            <person name="Vannacci G."/>
        </authorList>
    </citation>
    <scope>NUCLEOTIDE SEQUENCE [LARGE SCALE GENOMIC DNA]</scope>
    <source>
        <strain evidence="1 2">T6085</strain>
    </source>
</reference>
<name>A0A2P4Z6V7_9HYPO</name>
<proteinExistence type="predicted"/>
<evidence type="ECO:0000313" key="1">
    <source>
        <dbReference type="EMBL" id="PON20012.1"/>
    </source>
</evidence>
<gene>
    <name evidence="1" type="ORF">TGAM01_v211119</name>
</gene>
<sequence length="77" mass="8781">MLALHFRRAVHSRSLCISQSCSLSCQLMRQSYGRDKMAASLCLALSLFTPSFQSNITNRTHTHICRHQQAASYYFPT</sequence>
<keyword evidence="2" id="KW-1185">Reference proteome</keyword>
<evidence type="ECO:0000313" key="2">
    <source>
        <dbReference type="Proteomes" id="UP000054821"/>
    </source>
</evidence>
<protein>
    <submittedName>
        <fullName evidence="1">Uncharacterized protein</fullName>
    </submittedName>
</protein>
<organism evidence="1 2">
    <name type="scientific">Trichoderma gamsii</name>
    <dbReference type="NCBI Taxonomy" id="398673"/>
    <lineage>
        <taxon>Eukaryota</taxon>
        <taxon>Fungi</taxon>
        <taxon>Dikarya</taxon>
        <taxon>Ascomycota</taxon>
        <taxon>Pezizomycotina</taxon>
        <taxon>Sordariomycetes</taxon>
        <taxon>Hypocreomycetidae</taxon>
        <taxon>Hypocreales</taxon>
        <taxon>Hypocreaceae</taxon>
        <taxon>Trichoderma</taxon>
    </lineage>
</organism>
<dbReference type="AlphaFoldDB" id="A0A2P4Z6V7"/>
<dbReference type="RefSeq" id="XP_024404262.1">
    <property type="nucleotide sequence ID" value="XM_024550993.1"/>
</dbReference>
<dbReference type="GeneID" id="36347995"/>